<name>A0AAF3EN95_9BILA</name>
<dbReference type="PANTHER" id="PTHR22991:SF42">
    <property type="entry name" value="C-TYPE LECTIN DOMAIN-CONTAINING PROTEIN"/>
    <property type="match status" value="1"/>
</dbReference>
<organism evidence="3 4">
    <name type="scientific">Mesorhabditis belari</name>
    <dbReference type="NCBI Taxonomy" id="2138241"/>
    <lineage>
        <taxon>Eukaryota</taxon>
        <taxon>Metazoa</taxon>
        <taxon>Ecdysozoa</taxon>
        <taxon>Nematoda</taxon>
        <taxon>Chromadorea</taxon>
        <taxon>Rhabditida</taxon>
        <taxon>Rhabditina</taxon>
        <taxon>Rhabditomorpha</taxon>
        <taxon>Rhabditoidea</taxon>
        <taxon>Rhabditidae</taxon>
        <taxon>Mesorhabditinae</taxon>
        <taxon>Mesorhabditis</taxon>
    </lineage>
</organism>
<dbReference type="SUPFAM" id="SSF56436">
    <property type="entry name" value="C-type lectin-like"/>
    <property type="match status" value="2"/>
</dbReference>
<evidence type="ECO:0000256" key="1">
    <source>
        <dbReference type="ARBA" id="ARBA00023157"/>
    </source>
</evidence>
<sequence>MCEMDSPWPGVPILKLLSNPHRLHPIRFDFCPRLSVPGTKPGSCMFGVKKVAYSLRIDRVQDYCANYFHGNLVPITNDDENLRVLLMTRNFISSDFYFRGAPPSAWIGGYWDGQNVKFQDGTISNYTNFDQPWYVNYTGNIAMFIDNGKWGIVLDADYSVCQTDRKRDPCPRDSVQSLVNDDCFFAIPLTLNYYGGQQYCKDYFDGNLASITNAFDNQAVLQMTTDVLRSFQAFNTEAWIGGLYNGNEVIWEDGNPSVYNNLRKGNYTEYSNTYLILIDGTWVAGSVYSFDNSPFICSVKRAASHV</sequence>
<dbReference type="Gene3D" id="3.10.100.10">
    <property type="entry name" value="Mannose-Binding Protein A, subunit A"/>
    <property type="match status" value="2"/>
</dbReference>
<dbReference type="PANTHER" id="PTHR22991">
    <property type="entry name" value="PROTEIN CBG13490"/>
    <property type="match status" value="1"/>
</dbReference>
<dbReference type="WBParaSite" id="MBELARI_LOCUS15523">
    <property type="protein sequence ID" value="MBELARI_LOCUS15523"/>
    <property type="gene ID" value="MBELARI_LOCUS15523"/>
</dbReference>
<evidence type="ECO:0000313" key="4">
    <source>
        <dbReference type="WBParaSite" id="MBELARI_LOCUS15523"/>
    </source>
</evidence>
<dbReference type="InterPro" id="IPR016187">
    <property type="entry name" value="CTDL_fold"/>
</dbReference>
<protein>
    <recommendedName>
        <fullName evidence="2">C-type lectin domain-containing protein</fullName>
    </recommendedName>
</protein>
<dbReference type="Proteomes" id="UP000887575">
    <property type="component" value="Unassembled WGS sequence"/>
</dbReference>
<reference evidence="4" key="1">
    <citation type="submission" date="2024-02" db="UniProtKB">
        <authorList>
            <consortium name="WormBaseParasite"/>
        </authorList>
    </citation>
    <scope>IDENTIFICATION</scope>
</reference>
<evidence type="ECO:0000313" key="3">
    <source>
        <dbReference type="Proteomes" id="UP000887575"/>
    </source>
</evidence>
<dbReference type="PROSITE" id="PS50041">
    <property type="entry name" value="C_TYPE_LECTIN_2"/>
    <property type="match status" value="1"/>
</dbReference>
<evidence type="ECO:0000259" key="2">
    <source>
        <dbReference type="PROSITE" id="PS50041"/>
    </source>
</evidence>
<feature type="domain" description="C-type lectin" evidence="2">
    <location>
        <begin position="179"/>
        <end position="282"/>
    </location>
</feature>
<keyword evidence="1" id="KW-1015">Disulfide bond</keyword>
<keyword evidence="3" id="KW-1185">Reference proteome</keyword>
<dbReference type="InterPro" id="IPR001304">
    <property type="entry name" value="C-type_lectin-like"/>
</dbReference>
<proteinExistence type="predicted"/>
<dbReference type="InterPro" id="IPR016186">
    <property type="entry name" value="C-type_lectin-like/link_sf"/>
</dbReference>
<dbReference type="SMART" id="SM00034">
    <property type="entry name" value="CLECT"/>
    <property type="match status" value="2"/>
</dbReference>
<dbReference type="InterPro" id="IPR050976">
    <property type="entry name" value="Snaclec"/>
</dbReference>
<accession>A0AAF3EN95</accession>
<dbReference type="AlphaFoldDB" id="A0AAF3EN95"/>